<proteinExistence type="predicted"/>
<protein>
    <submittedName>
        <fullName evidence="1">Uncharacterized protein</fullName>
    </submittedName>
</protein>
<dbReference type="EMBL" id="ML987191">
    <property type="protein sequence ID" value="KAF2253003.1"/>
    <property type="molecule type" value="Genomic_DNA"/>
</dbReference>
<dbReference type="OrthoDB" id="5419927at2759"/>
<dbReference type="GeneID" id="54588582"/>
<accession>A0A6A6IUZ0</accession>
<dbReference type="PANTHER" id="PTHR40619:SF3">
    <property type="entry name" value="FUNGAL STAND N-TERMINAL GOODBYE DOMAIN-CONTAINING PROTEIN"/>
    <property type="match status" value="1"/>
</dbReference>
<gene>
    <name evidence="1" type="ORF">BU26DRAFT_601204</name>
</gene>
<organism evidence="1 2">
    <name type="scientific">Trematosphaeria pertusa</name>
    <dbReference type="NCBI Taxonomy" id="390896"/>
    <lineage>
        <taxon>Eukaryota</taxon>
        <taxon>Fungi</taxon>
        <taxon>Dikarya</taxon>
        <taxon>Ascomycota</taxon>
        <taxon>Pezizomycotina</taxon>
        <taxon>Dothideomycetes</taxon>
        <taxon>Pleosporomycetidae</taxon>
        <taxon>Pleosporales</taxon>
        <taxon>Massarineae</taxon>
        <taxon>Trematosphaeriaceae</taxon>
        <taxon>Trematosphaeria</taxon>
    </lineage>
</organism>
<dbReference type="Proteomes" id="UP000800094">
    <property type="component" value="Unassembled WGS sequence"/>
</dbReference>
<dbReference type="AlphaFoldDB" id="A0A6A6IUZ0"/>
<keyword evidence="2" id="KW-1185">Reference proteome</keyword>
<reference evidence="1" key="1">
    <citation type="journal article" date="2020" name="Stud. Mycol.">
        <title>101 Dothideomycetes genomes: a test case for predicting lifestyles and emergence of pathogens.</title>
        <authorList>
            <person name="Haridas S."/>
            <person name="Albert R."/>
            <person name="Binder M."/>
            <person name="Bloem J."/>
            <person name="Labutti K."/>
            <person name="Salamov A."/>
            <person name="Andreopoulos B."/>
            <person name="Baker S."/>
            <person name="Barry K."/>
            <person name="Bills G."/>
            <person name="Bluhm B."/>
            <person name="Cannon C."/>
            <person name="Castanera R."/>
            <person name="Culley D."/>
            <person name="Daum C."/>
            <person name="Ezra D."/>
            <person name="Gonzalez J."/>
            <person name="Henrissat B."/>
            <person name="Kuo A."/>
            <person name="Liang C."/>
            <person name="Lipzen A."/>
            <person name="Lutzoni F."/>
            <person name="Magnuson J."/>
            <person name="Mondo S."/>
            <person name="Nolan M."/>
            <person name="Ohm R."/>
            <person name="Pangilinan J."/>
            <person name="Park H.-J."/>
            <person name="Ramirez L."/>
            <person name="Alfaro M."/>
            <person name="Sun H."/>
            <person name="Tritt A."/>
            <person name="Yoshinaga Y."/>
            <person name="Zwiers L.-H."/>
            <person name="Turgeon B."/>
            <person name="Goodwin S."/>
            <person name="Spatafora J."/>
            <person name="Crous P."/>
            <person name="Grigoriev I."/>
        </authorList>
    </citation>
    <scope>NUCLEOTIDE SEQUENCE</scope>
    <source>
        <strain evidence="1">CBS 122368</strain>
    </source>
</reference>
<name>A0A6A6IUZ0_9PLEO</name>
<dbReference type="PANTHER" id="PTHR40619">
    <property type="entry name" value="FUNGAL STAND N-TERMINAL GOODBYE DOMAIN-CONTAINING PROTEIN"/>
    <property type="match status" value="1"/>
</dbReference>
<evidence type="ECO:0000313" key="2">
    <source>
        <dbReference type="Proteomes" id="UP000800094"/>
    </source>
</evidence>
<dbReference type="RefSeq" id="XP_033688007.1">
    <property type="nucleotide sequence ID" value="XM_033835252.1"/>
</dbReference>
<evidence type="ECO:0000313" key="1">
    <source>
        <dbReference type="EMBL" id="KAF2253003.1"/>
    </source>
</evidence>
<sequence length="600" mass="67646">MDSTPGTGQPDPKEAIALVTTFVDNRTEHLHPALATQGNHYDSRLQKYVLGKQDRSEEGDLRRYEHEFKILAAQCEQEMQAFNLRDQTARGSTNKASAKASWEDVLDELDRAKDRWEAKTNGKSGVFRNSGRYLSGRASYISPWLDLLPSSDYGSIVCGGLKLIIGAAAAKEEAQSEILQCMESLPNNIEEACNTIATFSDKLDRKQEIRLRIAALSFSMAVLKAVRQMTCWFDKRLYRKSLSSFLKQSEYSKDIQEAVRSIASRSEDLRRLAEGCHRRLDVQTNEMVSTLAEMVLDVKTGTTRLLKDHVTNAQWETIMKMWTHIAECVPSPPVIYQPIIQCILQTPSLASKEDILRFLNVDGQAIQQPLLEATAPRFRHAQENANLLQLVLKSLQFTHWMRSNESDVLVLRRGPVDRQVSQTFAFLAATLVETLSTSTTAVVLHLFCGGLEEETHPPGSYWFLRSLIFQLMQYQNSASIRSDALSVSTYEPNHLRALLLHILHSLPVSQTVFVLAHGLGYHEYDDEAETVYLLHLLAELGSLPPDPKLRVKVLLTPSTPSMTGDIVPFEKQLYLPEECDYLPEYSLPHVLGMMGGEMLY</sequence>